<name>C1MMS6_MICPC</name>
<protein>
    <submittedName>
        <fullName evidence="2">Predicted protein</fullName>
    </submittedName>
</protein>
<dbReference type="KEGG" id="mpp:MICPUCDRAFT_56640"/>
<evidence type="ECO:0000256" key="1">
    <source>
        <dbReference type="SAM" id="MobiDB-lite"/>
    </source>
</evidence>
<reference evidence="2 3" key="1">
    <citation type="journal article" date="2009" name="Science">
        <title>Green evolution and dynamic adaptations revealed by genomes of the marine picoeukaryotes Micromonas.</title>
        <authorList>
            <person name="Worden A.Z."/>
            <person name="Lee J.H."/>
            <person name="Mock T."/>
            <person name="Rouze P."/>
            <person name="Simmons M.P."/>
            <person name="Aerts A.L."/>
            <person name="Allen A.E."/>
            <person name="Cuvelier M.L."/>
            <person name="Derelle E."/>
            <person name="Everett M.V."/>
            <person name="Foulon E."/>
            <person name="Grimwood J."/>
            <person name="Gundlach H."/>
            <person name="Henrissat B."/>
            <person name="Napoli C."/>
            <person name="McDonald S.M."/>
            <person name="Parker M.S."/>
            <person name="Rombauts S."/>
            <person name="Salamov A."/>
            <person name="Von Dassow P."/>
            <person name="Badger J.H."/>
            <person name="Coutinho P.M."/>
            <person name="Demir E."/>
            <person name="Dubchak I."/>
            <person name="Gentemann C."/>
            <person name="Eikrem W."/>
            <person name="Gready J.E."/>
            <person name="John U."/>
            <person name="Lanier W."/>
            <person name="Lindquist E.A."/>
            <person name="Lucas S."/>
            <person name="Mayer K.F."/>
            <person name="Moreau H."/>
            <person name="Not F."/>
            <person name="Otillar R."/>
            <person name="Panaud O."/>
            <person name="Pangilinan J."/>
            <person name="Paulsen I."/>
            <person name="Piegu B."/>
            <person name="Poliakov A."/>
            <person name="Robbens S."/>
            <person name="Schmutz J."/>
            <person name="Toulza E."/>
            <person name="Wyss T."/>
            <person name="Zelensky A."/>
            <person name="Zhou K."/>
            <person name="Armbrust E.V."/>
            <person name="Bhattacharya D."/>
            <person name="Goodenough U.W."/>
            <person name="Van de Peer Y."/>
            <person name="Grigoriev I.V."/>
        </authorList>
    </citation>
    <scope>NUCLEOTIDE SEQUENCE [LARGE SCALE GENOMIC DNA]</scope>
    <source>
        <strain evidence="2 3">CCMP1545</strain>
    </source>
</reference>
<feature type="compositionally biased region" description="Low complexity" evidence="1">
    <location>
        <begin position="393"/>
        <end position="412"/>
    </location>
</feature>
<feature type="region of interest" description="Disordered" evidence="1">
    <location>
        <begin position="1"/>
        <end position="33"/>
    </location>
</feature>
<accession>C1MMS6</accession>
<feature type="compositionally biased region" description="Acidic residues" evidence="1">
    <location>
        <begin position="556"/>
        <end position="578"/>
    </location>
</feature>
<proteinExistence type="predicted"/>
<dbReference type="GeneID" id="9682420"/>
<evidence type="ECO:0000313" key="2">
    <source>
        <dbReference type="EMBL" id="EEH58626.1"/>
    </source>
</evidence>
<organism evidence="3">
    <name type="scientific">Micromonas pusilla (strain CCMP1545)</name>
    <name type="common">Picoplanktonic green alga</name>
    <dbReference type="NCBI Taxonomy" id="564608"/>
    <lineage>
        <taxon>Eukaryota</taxon>
        <taxon>Viridiplantae</taxon>
        <taxon>Chlorophyta</taxon>
        <taxon>Mamiellophyceae</taxon>
        <taxon>Mamiellales</taxon>
        <taxon>Mamiellaceae</taxon>
        <taxon>Micromonas</taxon>
    </lineage>
</organism>
<keyword evidence="3" id="KW-1185">Reference proteome</keyword>
<dbReference type="EMBL" id="GG663737">
    <property type="protein sequence ID" value="EEH58626.1"/>
    <property type="molecule type" value="Genomic_DNA"/>
</dbReference>
<feature type="region of interest" description="Disordered" evidence="1">
    <location>
        <begin position="57"/>
        <end position="81"/>
    </location>
</feature>
<feature type="compositionally biased region" description="Acidic residues" evidence="1">
    <location>
        <begin position="304"/>
        <end position="318"/>
    </location>
</feature>
<feature type="compositionally biased region" description="Low complexity" evidence="1">
    <location>
        <begin position="620"/>
        <end position="639"/>
    </location>
</feature>
<feature type="compositionally biased region" description="Basic and acidic residues" evidence="1">
    <location>
        <begin position="587"/>
        <end position="614"/>
    </location>
</feature>
<feature type="compositionally biased region" description="Gly residues" evidence="1">
    <location>
        <begin position="498"/>
        <end position="508"/>
    </location>
</feature>
<sequence>MPALRIATEAVPRDETTSSAPLYDTLGDDTPRGLYRDLEEAETARTQAALDAFKDGLYADGADAGGGPEDADEDVPPIVGGTVFKPQRARADRQTTRPLREQIEEWRGMMPHARVRGVAVGVVARDDAVDATDLEGVQFIPREARGDDGDAGTSRPAETSAPAPAAAAAATPWLAALDGGVREWWGRASDAPGLEVIGHACATRKSPPPPPPEEEEEETFAEDGTIEEIYAGGADESASDPVARELSAVLDARRDHRRFEAGLPSLDPLEVIALDVAFDRGEVKAGEVEPAPKLGDGDAQVIVFDDEHDDDDDDEYDDERGGARDEVESAYEFGGEGFAEEPAYEYTRSSEKRLDRSREWPNADDADDDGAPTRESSPEPNPWPEVAWGGGTPVAAAAASAVTRAARAARSPDWSDAGGEEARWFGGERAAAAAAAAVAVPSDDDDDDVDDAAPGKPLVDWLLSDEHTSLTAAPDVVRAMHPVNAVDEVARSAMEWGWGNGPSMGSGSIGDRTPGPPPTPSEYSACSPDLGSSKRTGFTPATRERRPQSVPNVLVLDEEYSACGDYDDGEDGDGDGDGDGGGGGGKVLKERRSQRERDRMGTSARDGVENDRPPGRGGVASTRARGPTTTTTAASAFPGEYRRGSLPATTAPEWAHPSAKSKRHASIAAPTLPSVAAVSSYSSSSLAPRAAQRPPFRVGAAPPARRQAIDTSSSSNAHAAQRGGGGDDLGFGSLGISGTGIATLRRR</sequence>
<dbReference type="RefSeq" id="XP_003056981.1">
    <property type="nucleotide sequence ID" value="XM_003056935.1"/>
</dbReference>
<dbReference type="AlphaFoldDB" id="C1MMS6"/>
<evidence type="ECO:0000313" key="3">
    <source>
        <dbReference type="Proteomes" id="UP000001876"/>
    </source>
</evidence>
<gene>
    <name evidence="2" type="ORF">MICPUCDRAFT_56640</name>
</gene>
<feature type="region of interest" description="Disordered" evidence="1">
    <location>
        <begin position="498"/>
        <end position="747"/>
    </location>
</feature>
<feature type="region of interest" description="Disordered" evidence="1">
    <location>
        <begin position="286"/>
        <end position="423"/>
    </location>
</feature>
<feature type="compositionally biased region" description="Basic and acidic residues" evidence="1">
    <location>
        <begin position="348"/>
        <end position="361"/>
    </location>
</feature>
<feature type="region of interest" description="Disordered" evidence="1">
    <location>
        <begin position="141"/>
        <end position="164"/>
    </location>
</feature>
<dbReference type="Proteomes" id="UP000001876">
    <property type="component" value="Unassembled WGS sequence"/>
</dbReference>
<feature type="compositionally biased region" description="Polar residues" evidence="1">
    <location>
        <begin position="709"/>
        <end position="718"/>
    </location>
</feature>
<feature type="compositionally biased region" description="Low complexity" evidence="1">
    <location>
        <begin position="672"/>
        <end position="691"/>
    </location>
</feature>
<feature type="compositionally biased region" description="Gly residues" evidence="1">
    <location>
        <begin position="722"/>
        <end position="738"/>
    </location>
</feature>